<protein>
    <submittedName>
        <fullName evidence="1">Uncharacterized protein</fullName>
    </submittedName>
</protein>
<reference evidence="1 2" key="1">
    <citation type="submission" date="2016-01" db="EMBL/GenBank/DDBJ databases">
        <title>Biosynthesis of antibiotic leucinostatins and their inhibition on Phytophthora in bio-control Purpureocillium lilacinum.</title>
        <authorList>
            <person name="Wang G."/>
            <person name="Liu Z."/>
            <person name="Lin R."/>
            <person name="Li E."/>
            <person name="Mao Z."/>
            <person name="Ling J."/>
            <person name="Yin W."/>
            <person name="Xie B."/>
        </authorList>
    </citation>
    <scope>NUCLEOTIDE SEQUENCE [LARGE SCALE GENOMIC DNA]</scope>
    <source>
        <strain evidence="1">PLBJ-1</strain>
    </source>
</reference>
<comment type="caution">
    <text evidence="1">The sequence shown here is derived from an EMBL/GenBank/DDBJ whole genome shotgun (WGS) entry which is preliminary data.</text>
</comment>
<evidence type="ECO:0000313" key="1">
    <source>
        <dbReference type="EMBL" id="OAQ85047.1"/>
    </source>
</evidence>
<sequence length="142" mass="15253">MMFWMDGWMTPSGAGCAGHLALGEAASSAVAVKVDDDDGVDGVFEVARSFPVKGSPTSGKRRYPSQGTRMMKACPGLVLACRRRARAVAVIGPPYGTLRHCCRRSIGTMEPTSGCRPAQPRPPYFVISLYPSSPLTMTTREK</sequence>
<dbReference type="Proteomes" id="UP000078240">
    <property type="component" value="Unassembled WGS sequence"/>
</dbReference>
<proteinExistence type="predicted"/>
<gene>
    <name evidence="1" type="ORF">VFPBJ_03820</name>
</gene>
<dbReference type="AlphaFoldDB" id="A0A179H4B7"/>
<evidence type="ECO:0000313" key="2">
    <source>
        <dbReference type="Proteomes" id="UP000078240"/>
    </source>
</evidence>
<organism evidence="1 2">
    <name type="scientific">Purpureocillium lilacinum</name>
    <name type="common">Paecilomyces lilacinus</name>
    <dbReference type="NCBI Taxonomy" id="33203"/>
    <lineage>
        <taxon>Eukaryota</taxon>
        <taxon>Fungi</taxon>
        <taxon>Dikarya</taxon>
        <taxon>Ascomycota</taxon>
        <taxon>Pezizomycotina</taxon>
        <taxon>Sordariomycetes</taxon>
        <taxon>Hypocreomycetidae</taxon>
        <taxon>Hypocreales</taxon>
        <taxon>Ophiocordycipitaceae</taxon>
        <taxon>Purpureocillium</taxon>
    </lineage>
</organism>
<name>A0A179H4B7_PURLI</name>
<dbReference type="EMBL" id="LSBH01000002">
    <property type="protein sequence ID" value="OAQ85047.1"/>
    <property type="molecule type" value="Genomic_DNA"/>
</dbReference>
<accession>A0A179H4B7</accession>